<dbReference type="Pfam" id="PF02839">
    <property type="entry name" value="CBM_5_12"/>
    <property type="match status" value="1"/>
</dbReference>
<evidence type="ECO:0000256" key="1">
    <source>
        <dbReference type="ARBA" id="ARBA00022801"/>
    </source>
</evidence>
<dbReference type="InterPro" id="IPR036573">
    <property type="entry name" value="CBM_sf_5/12"/>
</dbReference>
<feature type="domain" description="Chitin-binding type-3" evidence="2">
    <location>
        <begin position="1"/>
        <end position="47"/>
    </location>
</feature>
<protein>
    <recommendedName>
        <fullName evidence="2">Chitin-binding type-3 domain-containing protein</fullName>
    </recommendedName>
</protein>
<dbReference type="OrthoDB" id="2142040at2759"/>
<evidence type="ECO:0000259" key="2">
    <source>
        <dbReference type="SMART" id="SM00495"/>
    </source>
</evidence>
<dbReference type="CDD" id="cd12214">
    <property type="entry name" value="ChiA1_BD"/>
    <property type="match status" value="1"/>
</dbReference>
<dbReference type="GO" id="GO:0005975">
    <property type="term" value="P:carbohydrate metabolic process"/>
    <property type="evidence" value="ECO:0007669"/>
    <property type="project" value="InterPro"/>
</dbReference>
<dbReference type="GO" id="GO:0030246">
    <property type="term" value="F:carbohydrate binding"/>
    <property type="evidence" value="ECO:0007669"/>
    <property type="project" value="InterPro"/>
</dbReference>
<keyword evidence="4" id="KW-1185">Reference proteome</keyword>
<dbReference type="GO" id="GO:0005576">
    <property type="term" value="C:extracellular region"/>
    <property type="evidence" value="ECO:0007669"/>
    <property type="project" value="InterPro"/>
</dbReference>
<name>A0A5N6SF27_ASPPS</name>
<dbReference type="AlphaFoldDB" id="A0A5N6SF27"/>
<proteinExistence type="predicted"/>
<reference evidence="3 4" key="1">
    <citation type="submission" date="2019-04" db="EMBL/GenBank/DDBJ databases">
        <title>Friends and foes A comparative genomics study of 23 Aspergillus species from section Flavi.</title>
        <authorList>
            <consortium name="DOE Joint Genome Institute"/>
            <person name="Kjaerbolling I."/>
            <person name="Vesth T."/>
            <person name="Frisvad J.C."/>
            <person name="Nybo J.L."/>
            <person name="Theobald S."/>
            <person name="Kildgaard S."/>
            <person name="Isbrandt T."/>
            <person name="Kuo A."/>
            <person name="Sato A."/>
            <person name="Lyhne E.K."/>
            <person name="Kogle M.E."/>
            <person name="Wiebenga A."/>
            <person name="Kun R.S."/>
            <person name="Lubbers R.J."/>
            <person name="Makela M.R."/>
            <person name="Barry K."/>
            <person name="Chovatia M."/>
            <person name="Clum A."/>
            <person name="Daum C."/>
            <person name="Haridas S."/>
            <person name="He G."/>
            <person name="LaButti K."/>
            <person name="Lipzen A."/>
            <person name="Mondo S."/>
            <person name="Riley R."/>
            <person name="Salamov A."/>
            <person name="Simmons B.A."/>
            <person name="Magnuson J.K."/>
            <person name="Henrissat B."/>
            <person name="Mortensen U.H."/>
            <person name="Larsen T.O."/>
            <person name="Devries R.P."/>
            <person name="Grigoriev I.V."/>
            <person name="Machida M."/>
            <person name="Baker S.E."/>
            <person name="Andersen M.R."/>
        </authorList>
    </citation>
    <scope>NUCLEOTIDE SEQUENCE [LARGE SCALE GENOMIC DNA]</scope>
    <source>
        <strain evidence="3 4">CBS 117625</strain>
    </source>
</reference>
<dbReference type="EMBL" id="ML743651">
    <property type="protein sequence ID" value="KAE8131714.1"/>
    <property type="molecule type" value="Genomic_DNA"/>
</dbReference>
<sequence>MNEWTPGVQYNQSDVVVYQGKTYKAIRPHMSQSDWVPEITPSLWVLFHD</sequence>
<dbReference type="Proteomes" id="UP000325672">
    <property type="component" value="Unassembled WGS sequence"/>
</dbReference>
<organism evidence="3 4">
    <name type="scientific">Aspergillus pseudotamarii</name>
    <dbReference type="NCBI Taxonomy" id="132259"/>
    <lineage>
        <taxon>Eukaryota</taxon>
        <taxon>Fungi</taxon>
        <taxon>Dikarya</taxon>
        <taxon>Ascomycota</taxon>
        <taxon>Pezizomycotina</taxon>
        <taxon>Eurotiomycetes</taxon>
        <taxon>Eurotiomycetidae</taxon>
        <taxon>Eurotiales</taxon>
        <taxon>Aspergillaceae</taxon>
        <taxon>Aspergillus</taxon>
        <taxon>Aspergillus subgen. Circumdati</taxon>
    </lineage>
</organism>
<evidence type="ECO:0000313" key="4">
    <source>
        <dbReference type="Proteomes" id="UP000325672"/>
    </source>
</evidence>
<gene>
    <name evidence="3" type="ORF">BDV38DRAFT_288433</name>
</gene>
<evidence type="ECO:0000313" key="3">
    <source>
        <dbReference type="EMBL" id="KAE8131714.1"/>
    </source>
</evidence>
<dbReference type="InterPro" id="IPR003610">
    <property type="entry name" value="CBM5/12"/>
</dbReference>
<dbReference type="GO" id="GO:0004553">
    <property type="term" value="F:hydrolase activity, hydrolyzing O-glycosyl compounds"/>
    <property type="evidence" value="ECO:0007669"/>
    <property type="project" value="InterPro"/>
</dbReference>
<dbReference type="SUPFAM" id="SSF51055">
    <property type="entry name" value="Carbohydrate binding domain"/>
    <property type="match status" value="1"/>
</dbReference>
<keyword evidence="1" id="KW-0378">Hydrolase</keyword>
<dbReference type="RefSeq" id="XP_031907777.1">
    <property type="nucleotide sequence ID" value="XM_032061031.1"/>
</dbReference>
<accession>A0A5N6SF27</accession>
<dbReference type="SMART" id="SM00495">
    <property type="entry name" value="ChtBD3"/>
    <property type="match status" value="1"/>
</dbReference>
<dbReference type="GeneID" id="43645241"/>
<dbReference type="Gene3D" id="2.10.10.20">
    <property type="entry name" value="Carbohydrate-binding module superfamily 5/12"/>
    <property type="match status" value="1"/>
</dbReference>